<dbReference type="PROSITE" id="PS50102">
    <property type="entry name" value="RRM"/>
    <property type="match status" value="1"/>
</dbReference>
<evidence type="ECO:0000259" key="3">
    <source>
        <dbReference type="PROSITE" id="PS50102"/>
    </source>
</evidence>
<dbReference type="PANTHER" id="PTHR48034">
    <property type="entry name" value="TRANSFORMER-2 SEX-DETERMINING PROTEIN-RELATED"/>
    <property type="match status" value="1"/>
</dbReference>
<evidence type="ECO:0000313" key="5">
    <source>
        <dbReference type="Proteomes" id="UP000094020"/>
    </source>
</evidence>
<dbReference type="InterPro" id="IPR035979">
    <property type="entry name" value="RBD_domain_sf"/>
</dbReference>
<sequence length="256" mass="29841">MSDPNDVWQRDREGSPRRDDGDRSPRRDRSRSPAAKSNGDGRGRAEEGGATQNQGNNLHVSGLQRSIDEAKLKDFFATALGKPPVKAQIMLDPHSQESRGFGFVMVETAEDALTAIEKLNGQQLEGKTVTVAQARRGRARTPTPGRYHGVKVETAPRSYGGSYDRPYQPRSYDARYSDRGPPRYDDRERRYDDRRFDDRRYDDRRYEERRSYRDDPRDRRDDYYARDAAPRDAERGYERRDERPRYDDRAPRYDEP</sequence>
<dbReference type="Pfam" id="PF00076">
    <property type="entry name" value="RRM_1"/>
    <property type="match status" value="1"/>
</dbReference>
<dbReference type="KEGG" id="kpin:30170507"/>
<dbReference type="Gene3D" id="3.30.70.330">
    <property type="match status" value="1"/>
</dbReference>
<dbReference type="EMBL" id="CP144524">
    <property type="protein sequence ID" value="WWC70653.1"/>
    <property type="molecule type" value="Genomic_DNA"/>
</dbReference>
<keyword evidence="1" id="KW-0694">RNA-binding</keyword>
<name>A0AAJ8L784_9TREE</name>
<feature type="compositionally biased region" description="Basic and acidic residues" evidence="2">
    <location>
        <begin position="8"/>
        <end position="31"/>
    </location>
</feature>
<accession>A0AAJ8L784</accession>
<feature type="region of interest" description="Disordered" evidence="2">
    <location>
        <begin position="133"/>
        <end position="256"/>
    </location>
</feature>
<evidence type="ECO:0000313" key="4">
    <source>
        <dbReference type="EMBL" id="WWC70653.1"/>
    </source>
</evidence>
<dbReference type="Proteomes" id="UP000094020">
    <property type="component" value="Chromosome 6"/>
</dbReference>
<feature type="region of interest" description="Disordered" evidence="2">
    <location>
        <begin position="1"/>
        <end position="62"/>
    </location>
</feature>
<organism evidence="4 5">
    <name type="scientific">Kwoniella pini CBS 10737</name>
    <dbReference type="NCBI Taxonomy" id="1296096"/>
    <lineage>
        <taxon>Eukaryota</taxon>
        <taxon>Fungi</taxon>
        <taxon>Dikarya</taxon>
        <taxon>Basidiomycota</taxon>
        <taxon>Agaricomycotina</taxon>
        <taxon>Tremellomycetes</taxon>
        <taxon>Tremellales</taxon>
        <taxon>Cryptococcaceae</taxon>
        <taxon>Kwoniella</taxon>
    </lineage>
</organism>
<dbReference type="RefSeq" id="XP_019012643.2">
    <property type="nucleotide sequence ID" value="XM_019153903.2"/>
</dbReference>
<reference evidence="4" key="1">
    <citation type="submission" date="2013-07" db="EMBL/GenBank/DDBJ databases">
        <authorList>
            <consortium name="The Broad Institute Genome Sequencing Platform"/>
            <person name="Cuomo C."/>
            <person name="Litvintseva A."/>
            <person name="Chen Y."/>
            <person name="Heitman J."/>
            <person name="Sun S."/>
            <person name="Springer D."/>
            <person name="Dromer F."/>
            <person name="Young S.K."/>
            <person name="Zeng Q."/>
            <person name="Gargeya S."/>
            <person name="Fitzgerald M."/>
            <person name="Abouelleil A."/>
            <person name="Alvarado L."/>
            <person name="Berlin A.M."/>
            <person name="Chapman S.B."/>
            <person name="Dewar J."/>
            <person name="Goldberg J."/>
            <person name="Griggs A."/>
            <person name="Gujja S."/>
            <person name="Hansen M."/>
            <person name="Howarth C."/>
            <person name="Imamovic A."/>
            <person name="Larimer J."/>
            <person name="McCowan C."/>
            <person name="Murphy C."/>
            <person name="Pearson M."/>
            <person name="Priest M."/>
            <person name="Roberts A."/>
            <person name="Saif S."/>
            <person name="Shea T."/>
            <person name="Sykes S."/>
            <person name="Wortman J."/>
            <person name="Nusbaum C."/>
            <person name="Birren B."/>
        </authorList>
    </citation>
    <scope>NUCLEOTIDE SEQUENCE</scope>
    <source>
        <strain evidence="4">CBS 10737</strain>
    </source>
</reference>
<evidence type="ECO:0000256" key="2">
    <source>
        <dbReference type="SAM" id="MobiDB-lite"/>
    </source>
</evidence>
<proteinExistence type="predicted"/>
<dbReference type="AlphaFoldDB" id="A0AAJ8L784"/>
<evidence type="ECO:0000256" key="1">
    <source>
        <dbReference type="PROSITE-ProRule" id="PRU00176"/>
    </source>
</evidence>
<keyword evidence="5" id="KW-1185">Reference proteome</keyword>
<dbReference type="InterPro" id="IPR000504">
    <property type="entry name" value="RRM_dom"/>
</dbReference>
<dbReference type="SUPFAM" id="SSF54928">
    <property type="entry name" value="RNA-binding domain, RBD"/>
    <property type="match status" value="1"/>
</dbReference>
<dbReference type="InterPro" id="IPR012677">
    <property type="entry name" value="Nucleotide-bd_a/b_plait_sf"/>
</dbReference>
<feature type="domain" description="RRM" evidence="3">
    <location>
        <begin position="56"/>
        <end position="136"/>
    </location>
</feature>
<dbReference type="InterPro" id="IPR050441">
    <property type="entry name" value="RBM"/>
</dbReference>
<protein>
    <recommendedName>
        <fullName evidence="3">RRM domain-containing protein</fullName>
    </recommendedName>
</protein>
<dbReference type="GeneID" id="30170507"/>
<gene>
    <name evidence="4" type="ORF">I206_104604</name>
</gene>
<feature type="compositionally biased region" description="Basic and acidic residues" evidence="2">
    <location>
        <begin position="172"/>
        <end position="256"/>
    </location>
</feature>
<reference evidence="4" key="2">
    <citation type="submission" date="2024-02" db="EMBL/GenBank/DDBJ databases">
        <title>Comparative genomics of Cryptococcus and Kwoniella reveals pathogenesis evolution and contrasting modes of karyotype evolution via chromosome fusion or intercentromeric recombination.</title>
        <authorList>
            <person name="Coelho M.A."/>
            <person name="David-Palma M."/>
            <person name="Shea T."/>
            <person name="Bowers K."/>
            <person name="McGinley-Smith S."/>
            <person name="Mohammad A.W."/>
            <person name="Gnirke A."/>
            <person name="Yurkov A.M."/>
            <person name="Nowrousian M."/>
            <person name="Sun S."/>
            <person name="Cuomo C.A."/>
            <person name="Heitman J."/>
        </authorList>
    </citation>
    <scope>NUCLEOTIDE SEQUENCE</scope>
    <source>
        <strain evidence="4">CBS 10737</strain>
    </source>
</reference>
<dbReference type="GO" id="GO:0003723">
    <property type="term" value="F:RNA binding"/>
    <property type="evidence" value="ECO:0007669"/>
    <property type="project" value="UniProtKB-UniRule"/>
</dbReference>
<dbReference type="SMART" id="SM00360">
    <property type="entry name" value="RRM"/>
    <property type="match status" value="1"/>
</dbReference>